<dbReference type="EMBL" id="QKRB01000038">
    <property type="protein sequence ID" value="PZD96407.1"/>
    <property type="molecule type" value="Genomic_DNA"/>
</dbReference>
<protein>
    <submittedName>
        <fullName evidence="3">Uncharacterized protein</fullName>
    </submittedName>
</protein>
<dbReference type="OrthoDB" id="2667109at2"/>
<evidence type="ECO:0000256" key="1">
    <source>
        <dbReference type="SAM" id="Coils"/>
    </source>
</evidence>
<proteinExistence type="predicted"/>
<sequence length="456" mass="50676">MAEQLPEWNALGTEPPQSKKDSGWSAGEKPPADYWNWFMNRTFRVLQELQLLQETESEETNEKVEELRAQLSGLMAQLVEATTTTSGLMSPSDKAKIDQAAILTGAAFTGDVSISGERSLTVNSWGIFSSSSNGYVLVGQNCFLDRSTGIFRYRNNHSTLGARGIVFRHDGINRLHPAFFDTGNVQTIAGAVFTPTLHRIYHSGLEHYHKQMLNGYQTPPDGSGDPGIYSNTNEWMRFVTNGAPFKFFMDGGAGISEKFHIGADEVYVPTNINLRGERLAATRLNGSDFEYWNGGSWQTITGYGIGGAARRVVNWNEATQTGWYMSDTTVGAPPVIAGDNVWWMGQVIQHNLGWIVQHLYNFNNGRQMVRVKRDGVWQPWEGVGGVKSIQRGTVSVNNSGVNMTISPVNMLKTSVNLLTRSGDYITTARLTSSTNLHLLYNSPGYLNLDWEVIEYY</sequence>
<keyword evidence="1" id="KW-0175">Coiled coil</keyword>
<dbReference type="RefSeq" id="WP_111146101.1">
    <property type="nucleotide sequence ID" value="NZ_QKRB01000038.1"/>
</dbReference>
<keyword evidence="4" id="KW-1185">Reference proteome</keyword>
<evidence type="ECO:0000256" key="2">
    <source>
        <dbReference type="SAM" id="MobiDB-lite"/>
    </source>
</evidence>
<comment type="caution">
    <text evidence="3">The sequence shown here is derived from an EMBL/GenBank/DDBJ whole genome shotgun (WGS) entry which is preliminary data.</text>
</comment>
<name>A0A2W1LY16_9BACL</name>
<organism evidence="3 4">
    <name type="scientific">Paenibacillus sambharensis</name>
    <dbReference type="NCBI Taxonomy" id="1803190"/>
    <lineage>
        <taxon>Bacteria</taxon>
        <taxon>Bacillati</taxon>
        <taxon>Bacillota</taxon>
        <taxon>Bacilli</taxon>
        <taxon>Bacillales</taxon>
        <taxon>Paenibacillaceae</taxon>
        <taxon>Paenibacillus</taxon>
    </lineage>
</organism>
<dbReference type="AlphaFoldDB" id="A0A2W1LY16"/>
<reference evidence="3 4" key="1">
    <citation type="submission" date="2018-06" db="EMBL/GenBank/DDBJ databases">
        <title>Paenibacillus imtechensis sp. nov.</title>
        <authorList>
            <person name="Pinnaka A.K."/>
            <person name="Singh H."/>
            <person name="Kaur M."/>
        </authorList>
    </citation>
    <scope>NUCLEOTIDE SEQUENCE [LARGE SCALE GENOMIC DNA]</scope>
    <source>
        <strain evidence="3 4">SMB1</strain>
    </source>
</reference>
<feature type="coiled-coil region" evidence="1">
    <location>
        <begin position="57"/>
        <end position="84"/>
    </location>
</feature>
<evidence type="ECO:0000313" key="3">
    <source>
        <dbReference type="EMBL" id="PZD96407.1"/>
    </source>
</evidence>
<dbReference type="Proteomes" id="UP000249522">
    <property type="component" value="Unassembled WGS sequence"/>
</dbReference>
<evidence type="ECO:0000313" key="4">
    <source>
        <dbReference type="Proteomes" id="UP000249522"/>
    </source>
</evidence>
<dbReference type="CDD" id="cd19958">
    <property type="entry name" value="pyocin_knob"/>
    <property type="match status" value="1"/>
</dbReference>
<gene>
    <name evidence="3" type="ORF">DNH61_07815</name>
</gene>
<feature type="region of interest" description="Disordered" evidence="2">
    <location>
        <begin position="1"/>
        <end position="27"/>
    </location>
</feature>
<accession>A0A2W1LY16</accession>